<dbReference type="AlphaFoldDB" id="A0A5B7J937"/>
<proteinExistence type="predicted"/>
<evidence type="ECO:0000313" key="2">
    <source>
        <dbReference type="Proteomes" id="UP000324222"/>
    </source>
</evidence>
<accession>A0A5B7J937</accession>
<organism evidence="1 2">
    <name type="scientific">Portunus trituberculatus</name>
    <name type="common">Swimming crab</name>
    <name type="synonym">Neptunus trituberculatus</name>
    <dbReference type="NCBI Taxonomy" id="210409"/>
    <lineage>
        <taxon>Eukaryota</taxon>
        <taxon>Metazoa</taxon>
        <taxon>Ecdysozoa</taxon>
        <taxon>Arthropoda</taxon>
        <taxon>Crustacea</taxon>
        <taxon>Multicrustacea</taxon>
        <taxon>Malacostraca</taxon>
        <taxon>Eumalacostraca</taxon>
        <taxon>Eucarida</taxon>
        <taxon>Decapoda</taxon>
        <taxon>Pleocyemata</taxon>
        <taxon>Brachyura</taxon>
        <taxon>Eubrachyura</taxon>
        <taxon>Portunoidea</taxon>
        <taxon>Portunidae</taxon>
        <taxon>Portuninae</taxon>
        <taxon>Portunus</taxon>
    </lineage>
</organism>
<name>A0A5B7J937_PORTR</name>
<protein>
    <submittedName>
        <fullName evidence="1">Uncharacterized protein</fullName>
    </submittedName>
</protein>
<reference evidence="1 2" key="1">
    <citation type="submission" date="2019-05" db="EMBL/GenBank/DDBJ databases">
        <title>Another draft genome of Portunus trituberculatus and its Hox gene families provides insights of decapod evolution.</title>
        <authorList>
            <person name="Jeong J.-H."/>
            <person name="Song I."/>
            <person name="Kim S."/>
            <person name="Choi T."/>
            <person name="Kim D."/>
            <person name="Ryu S."/>
            <person name="Kim W."/>
        </authorList>
    </citation>
    <scope>NUCLEOTIDE SEQUENCE [LARGE SCALE GENOMIC DNA]</scope>
    <source>
        <tissue evidence="1">Muscle</tissue>
    </source>
</reference>
<sequence length="64" mass="7319">MPWWSLACCFTLRHQEEKKMEEESLISMRPLCPDNTVQSVPDTGIGEVLRAYKLSLKSGRLAHT</sequence>
<evidence type="ECO:0000313" key="1">
    <source>
        <dbReference type="EMBL" id="MPC91339.1"/>
    </source>
</evidence>
<dbReference type="EMBL" id="VSRR010087412">
    <property type="protein sequence ID" value="MPC91339.1"/>
    <property type="molecule type" value="Genomic_DNA"/>
</dbReference>
<comment type="caution">
    <text evidence="1">The sequence shown here is derived from an EMBL/GenBank/DDBJ whole genome shotgun (WGS) entry which is preliminary data.</text>
</comment>
<gene>
    <name evidence="1" type="ORF">E2C01_086367</name>
</gene>
<keyword evidence="2" id="KW-1185">Reference proteome</keyword>
<dbReference type="Proteomes" id="UP000324222">
    <property type="component" value="Unassembled WGS sequence"/>
</dbReference>